<dbReference type="PIRSF" id="PIRSF004944">
    <property type="entry name" value="UCP004944_hydrls"/>
    <property type="match status" value="1"/>
</dbReference>
<dbReference type="PANTHER" id="PTHR43546:SF4">
    <property type="entry name" value="UPF0282 PROTEIN MJ1629"/>
    <property type="match status" value="1"/>
</dbReference>
<evidence type="ECO:0000256" key="1">
    <source>
        <dbReference type="HAMAP-Rule" id="MF_01406"/>
    </source>
</evidence>
<evidence type="ECO:0000313" key="4">
    <source>
        <dbReference type="Proteomes" id="UP000738826"/>
    </source>
</evidence>
<dbReference type="EMBL" id="JAACVF010000084">
    <property type="protein sequence ID" value="NCN65098.1"/>
    <property type="molecule type" value="Genomic_DNA"/>
</dbReference>
<dbReference type="InterPro" id="IPR050114">
    <property type="entry name" value="UPF0173_UPF0282_UlaG_hydrolase"/>
</dbReference>
<comment type="caution">
    <text evidence="3">The sequence shown here is derived from an EMBL/GenBank/DDBJ whole genome shotgun (WGS) entry which is preliminary data.</text>
</comment>
<dbReference type="InterPro" id="IPR036866">
    <property type="entry name" value="RibonucZ/Hydroxyglut_hydro"/>
</dbReference>
<dbReference type="HAMAP" id="MF_01406">
    <property type="entry name" value="UPF0282"/>
    <property type="match status" value="1"/>
</dbReference>
<dbReference type="SUPFAM" id="SSF56281">
    <property type="entry name" value="Metallo-hydrolase/oxidoreductase"/>
    <property type="match status" value="1"/>
</dbReference>
<name>A0A8J7YYP9_9ARCH</name>
<sequence length="299" mass="34291">MKVFPVCSESLGVRSLAVFVETTDVKIFIDPGAALGMRYGLEPSDEEWNMLSHFKERIREIANICDIITISHYHYDHYDPDENFYEGKKVFAKDIKSNINKSQQVRGTEFKKIFEDKFKNMGELIYCDNQNYEFGNTLIKFSSPFPHGEPGTKLGFVLMTTIEEKSEGGNFKILHTSDAGGAVDEESRDYIISGQPNLIIMDGIASYLAGYRIKRENLEISGKNLNEILEKTNAEIIIDHHLLRDLKYKTYFPDVYSTYSNRIKSFAEYLGTENNLLEARRKELFKGKAQNTKNIRSAL</sequence>
<dbReference type="EMBL" id="JAACQH010000052">
    <property type="protein sequence ID" value="NCS91373.1"/>
    <property type="molecule type" value="Genomic_DNA"/>
</dbReference>
<dbReference type="Proteomes" id="UP000768163">
    <property type="component" value="Unassembled WGS sequence"/>
</dbReference>
<protein>
    <recommendedName>
        <fullName evidence="1">UPF0282 protein GW779_02990</fullName>
    </recommendedName>
</protein>
<organism evidence="3 4">
    <name type="scientific">Candidatus Altarchaeum hamiconexum</name>
    <dbReference type="NCBI Taxonomy" id="1803513"/>
    <lineage>
        <taxon>Archaea</taxon>
        <taxon>Candidatus Altarchaeota</taxon>
        <taxon>Candidatus Altiarchaeia</taxon>
        <taxon>Candidatus Altarchaeales</taxon>
        <taxon>Candidatus Altarchaeaceae</taxon>
        <taxon>Candidatus Altarchaeum</taxon>
    </lineage>
</organism>
<evidence type="ECO:0000313" key="2">
    <source>
        <dbReference type="EMBL" id="NCN65098.1"/>
    </source>
</evidence>
<dbReference type="Gene3D" id="3.60.15.10">
    <property type="entry name" value="Ribonuclease Z/Hydroxyacylglutathione hydrolase-like"/>
    <property type="match status" value="1"/>
</dbReference>
<proteinExistence type="inferred from homology"/>
<evidence type="ECO:0000313" key="3">
    <source>
        <dbReference type="EMBL" id="NCS91373.1"/>
    </source>
</evidence>
<dbReference type="AlphaFoldDB" id="A0A8J7YYP9"/>
<gene>
    <name evidence="3" type="ORF">GW779_02990</name>
    <name evidence="2" type="ORF">GW910_03360</name>
</gene>
<dbReference type="Proteomes" id="UP000738826">
    <property type="component" value="Unassembled WGS sequence"/>
</dbReference>
<accession>A0A8J7YYP9</accession>
<dbReference type="PANTHER" id="PTHR43546">
    <property type="entry name" value="UPF0173 METAL-DEPENDENT HYDROLASE MJ1163-RELATED"/>
    <property type="match status" value="1"/>
</dbReference>
<reference evidence="3" key="1">
    <citation type="submission" date="2019-11" db="EMBL/GenBank/DDBJ databases">
        <title>Lipid analysis of CO2-rich subsurface aquifers suggests an autotrophy-based deep biosphere with lysolipids enriched in CPR bacteria.</title>
        <authorList>
            <person name="Probst A.J."/>
            <person name="Elling F.J."/>
            <person name="Castelle C.J."/>
            <person name="Zhu Q."/>
            <person name="Elvert M."/>
            <person name="Birarda G."/>
            <person name="Holman H.-Y."/>
            <person name="Lane K.R."/>
            <person name="Ladd B."/>
            <person name="Ryan M.C."/>
            <person name="Woyke T."/>
            <person name="Hinrichs K.-U."/>
            <person name="Banfield J.F."/>
        </authorList>
    </citation>
    <scope>NUCLEOTIDE SEQUENCE</scope>
    <source>
        <strain evidence="2">CG_2015-01_33_1645</strain>
        <strain evidence="3">CG_2015-04_33_537</strain>
    </source>
</reference>
<comment type="similarity">
    <text evidence="1">Belongs to the UPF0282 family.</text>
</comment>
<dbReference type="InterPro" id="IPR014426">
    <property type="entry name" value="UPF0282_hydrls"/>
</dbReference>